<name>A0ABR1FHG5_AURAN</name>
<keyword evidence="3" id="KW-0732">Signal</keyword>
<feature type="transmembrane region" description="Helical" evidence="2">
    <location>
        <begin position="405"/>
        <end position="430"/>
    </location>
</feature>
<feature type="region of interest" description="Disordered" evidence="1">
    <location>
        <begin position="270"/>
        <end position="293"/>
    </location>
</feature>
<feature type="signal peptide" evidence="3">
    <location>
        <begin position="1"/>
        <end position="21"/>
    </location>
</feature>
<keyword evidence="5" id="KW-1185">Reference proteome</keyword>
<evidence type="ECO:0000256" key="3">
    <source>
        <dbReference type="SAM" id="SignalP"/>
    </source>
</evidence>
<keyword evidence="2" id="KW-1133">Transmembrane helix</keyword>
<dbReference type="EMBL" id="JBBJCI010000423">
    <property type="protein sequence ID" value="KAK7230828.1"/>
    <property type="molecule type" value="Genomic_DNA"/>
</dbReference>
<accession>A0ABR1FHG5</accession>
<protein>
    <submittedName>
        <fullName evidence="4">Uncharacterized protein</fullName>
    </submittedName>
</protein>
<proteinExistence type="predicted"/>
<evidence type="ECO:0000256" key="2">
    <source>
        <dbReference type="SAM" id="Phobius"/>
    </source>
</evidence>
<keyword evidence="2" id="KW-0812">Transmembrane</keyword>
<feature type="chain" id="PRO_5046301706" evidence="3">
    <location>
        <begin position="22"/>
        <end position="482"/>
    </location>
</feature>
<evidence type="ECO:0000313" key="5">
    <source>
        <dbReference type="Proteomes" id="UP001363151"/>
    </source>
</evidence>
<evidence type="ECO:0000313" key="4">
    <source>
        <dbReference type="EMBL" id="KAK7230828.1"/>
    </source>
</evidence>
<reference evidence="4 5" key="1">
    <citation type="submission" date="2024-03" db="EMBL/GenBank/DDBJ databases">
        <title>Aureococcus anophagefferens CCMP1851 and Kratosvirus quantuckense: Draft genome of a second virus-susceptible host strain in the model system.</title>
        <authorList>
            <person name="Chase E."/>
            <person name="Truchon A.R."/>
            <person name="Schepens W."/>
            <person name="Wilhelm S.W."/>
        </authorList>
    </citation>
    <scope>NUCLEOTIDE SEQUENCE [LARGE SCALE GENOMIC DNA]</scope>
    <source>
        <strain evidence="4 5">CCMP1851</strain>
    </source>
</reference>
<feature type="transmembrane region" description="Helical" evidence="2">
    <location>
        <begin position="154"/>
        <end position="174"/>
    </location>
</feature>
<gene>
    <name evidence="4" type="ORF">SO694_00075189</name>
</gene>
<feature type="transmembrane region" description="Helical" evidence="2">
    <location>
        <begin position="456"/>
        <end position="474"/>
    </location>
</feature>
<evidence type="ECO:0000256" key="1">
    <source>
        <dbReference type="SAM" id="MobiDB-lite"/>
    </source>
</evidence>
<feature type="transmembrane region" description="Helical" evidence="2">
    <location>
        <begin position="112"/>
        <end position="134"/>
    </location>
</feature>
<sequence>MGKPGQPTLFLFAIVAAVARAYNASDFSLTGTFGYEYTTYNTQLLADLFADYDRFALANNANKSDVTWGASQRPAVVTIFERYKTDIYYSISPFPFPVVTITIDLDRASSHFLLQFVVPGLALTLMSFLPMAMAPDAGERIGFAITLVLVFDNVNLGVALLALLQSVFILWCFYQPSKCLFLARVCAAVTPKNGLRDSSADAPARCSAATAGLERDAAVASKAPPPRLGGDASRDDAMSFAAEDLTDVRAVEAGEEPPFACGCVRVARRARRPRESRPPPPWELPPADFDGDGARAALGDDEDDHEATRRLTLYEACWEKLSDDGAFAADLPRADVAAWLTYAAMHLPSPRRAALLGGYGPSVAEHDFLRLCCDALRGVPADVVEATTDLYLAKRAKRHRVMARAVTDAVDGACLFVFPLCYGVAMIILFNVEFRDSYADVDDGEVLEPNFHAGEIALKSCVFVFALLAATAVYHKAPDVRA</sequence>
<dbReference type="Proteomes" id="UP001363151">
    <property type="component" value="Unassembled WGS sequence"/>
</dbReference>
<keyword evidence="2" id="KW-0472">Membrane</keyword>
<comment type="caution">
    <text evidence="4">The sequence shown here is derived from an EMBL/GenBank/DDBJ whole genome shotgun (WGS) entry which is preliminary data.</text>
</comment>
<organism evidence="4 5">
    <name type="scientific">Aureococcus anophagefferens</name>
    <name type="common">Harmful bloom alga</name>
    <dbReference type="NCBI Taxonomy" id="44056"/>
    <lineage>
        <taxon>Eukaryota</taxon>
        <taxon>Sar</taxon>
        <taxon>Stramenopiles</taxon>
        <taxon>Ochrophyta</taxon>
        <taxon>Pelagophyceae</taxon>
        <taxon>Pelagomonadales</taxon>
        <taxon>Pelagomonadaceae</taxon>
        <taxon>Aureococcus</taxon>
    </lineage>
</organism>